<comment type="similarity">
    <text evidence="7">Belongs to the class I-like SAM-binding methyltransferase superfamily. TrmB family.</text>
</comment>
<organism evidence="8 9">
    <name type="scientific">Candidatus Johnevansia muelleri</name>
    <dbReference type="NCBI Taxonomy" id="1495769"/>
    <lineage>
        <taxon>Bacteria</taxon>
        <taxon>Pseudomonadati</taxon>
        <taxon>Pseudomonadota</taxon>
        <taxon>Gammaproteobacteria</taxon>
        <taxon>Candidatus Johnevansiales</taxon>
        <taxon>Candidatus Johnevansiaceae</taxon>
        <taxon>Candidatus Johnevansia</taxon>
    </lineage>
</organism>
<dbReference type="KEGG" id="eme:CEM_259"/>
<feature type="binding site" evidence="7">
    <location>
        <position position="168"/>
    </location>
    <ligand>
        <name>substrate</name>
    </ligand>
</feature>
<dbReference type="InterPro" id="IPR055361">
    <property type="entry name" value="tRNA_methyltr_TrmB_bact"/>
</dbReference>
<evidence type="ECO:0000256" key="7">
    <source>
        <dbReference type="HAMAP-Rule" id="MF_01057"/>
    </source>
</evidence>
<dbReference type="HOGENOM" id="CLU_050910_0_3_6"/>
<keyword evidence="5 7" id="KW-0949">S-adenosyl-L-methionine</keyword>
<dbReference type="UniPathway" id="UPA00989"/>
<evidence type="ECO:0000313" key="8">
    <source>
        <dbReference type="EMBL" id="CDZ16517.1"/>
    </source>
</evidence>
<evidence type="ECO:0000256" key="6">
    <source>
        <dbReference type="ARBA" id="ARBA00022694"/>
    </source>
</evidence>
<feature type="binding site" evidence="7">
    <location>
        <position position="109"/>
    </location>
    <ligand>
        <name>S-adenosyl-L-methionine</name>
        <dbReference type="ChEBI" id="CHEBI:59789"/>
    </ligand>
</feature>
<feature type="binding site" evidence="7">
    <location>
        <position position="131"/>
    </location>
    <ligand>
        <name>S-adenosyl-L-methionine</name>
        <dbReference type="ChEBI" id="CHEBI:59789"/>
    </ligand>
</feature>
<feature type="binding site" evidence="7">
    <location>
        <begin position="198"/>
        <end position="201"/>
    </location>
    <ligand>
        <name>substrate</name>
    </ligand>
</feature>
<gene>
    <name evidence="7 8" type="primary">trmB</name>
    <name evidence="8" type="ORF">CEM_259</name>
</gene>
<dbReference type="NCBIfam" id="TIGR00091">
    <property type="entry name" value="tRNA (guanosine(46)-N7)-methyltransferase TrmB"/>
    <property type="match status" value="1"/>
</dbReference>
<keyword evidence="3 7" id="KW-0489">Methyltransferase</keyword>
<evidence type="ECO:0000313" key="9">
    <source>
        <dbReference type="Proteomes" id="UP000032420"/>
    </source>
</evidence>
<evidence type="ECO:0000256" key="3">
    <source>
        <dbReference type="ARBA" id="ARBA00022603"/>
    </source>
</evidence>
<dbReference type="HAMAP" id="MF_01057">
    <property type="entry name" value="tRNA_methyltr_TrmB"/>
    <property type="match status" value="1"/>
</dbReference>
<dbReference type="OrthoDB" id="9802090at2"/>
<dbReference type="EC" id="2.1.1.33" evidence="7"/>
<protein>
    <recommendedName>
        <fullName evidence="7">tRNA (guanine-N(7)-)-methyltransferase</fullName>
        <ecNumber evidence="7">2.1.1.33</ecNumber>
    </recommendedName>
    <alternativeName>
        <fullName evidence="7">tRNA (guanine(46)-N(7))-methyltransferase</fullName>
    </alternativeName>
    <alternativeName>
        <fullName evidence="7">tRNA(m7G46)-methyltransferase</fullName>
    </alternativeName>
</protein>
<dbReference type="STRING" id="1495769.CEM_259"/>
<dbReference type="GO" id="GO:0043527">
    <property type="term" value="C:tRNA methyltransferase complex"/>
    <property type="evidence" value="ECO:0007669"/>
    <property type="project" value="TreeGrafter"/>
</dbReference>
<feature type="binding site" evidence="7">
    <location>
        <position position="57"/>
    </location>
    <ligand>
        <name>S-adenosyl-L-methionine</name>
        <dbReference type="ChEBI" id="CHEBI:59789"/>
    </ligand>
</feature>
<comment type="pathway">
    <text evidence="7">tRNA modification; N(7)-methylguanine-tRNA biosynthesis.</text>
</comment>
<keyword evidence="9" id="KW-1185">Reference proteome</keyword>
<evidence type="ECO:0000256" key="1">
    <source>
        <dbReference type="ARBA" id="ARBA00000142"/>
    </source>
</evidence>
<dbReference type="Proteomes" id="UP000032420">
    <property type="component" value="Chromosome I"/>
</dbReference>
<comment type="catalytic activity">
    <reaction evidence="1 7">
        <text>guanosine(46) in tRNA + S-adenosyl-L-methionine = N(7)-methylguanosine(46) in tRNA + S-adenosyl-L-homocysteine</text>
        <dbReference type="Rhea" id="RHEA:42708"/>
        <dbReference type="Rhea" id="RHEA-COMP:10188"/>
        <dbReference type="Rhea" id="RHEA-COMP:10189"/>
        <dbReference type="ChEBI" id="CHEBI:57856"/>
        <dbReference type="ChEBI" id="CHEBI:59789"/>
        <dbReference type="ChEBI" id="CHEBI:74269"/>
        <dbReference type="ChEBI" id="CHEBI:74480"/>
        <dbReference type="EC" id="2.1.1.33"/>
    </reaction>
</comment>
<dbReference type="PANTHER" id="PTHR23417">
    <property type="entry name" value="3-DEOXY-D-MANNO-OCTULOSONIC-ACID TRANSFERASE/TRNA GUANINE-N 7 - -METHYLTRANSFERASE"/>
    <property type="match status" value="1"/>
</dbReference>
<comment type="function">
    <text evidence="2 7">Catalyzes the formation of N(7)-methylguanine at position 46 (m7G46) in tRNA.</text>
</comment>
<evidence type="ECO:0000256" key="4">
    <source>
        <dbReference type="ARBA" id="ARBA00022679"/>
    </source>
</evidence>
<evidence type="ECO:0000256" key="2">
    <source>
        <dbReference type="ARBA" id="ARBA00003015"/>
    </source>
</evidence>
<dbReference type="GO" id="GO:0008176">
    <property type="term" value="F:tRNA (guanine(46)-N7)-methyltransferase activity"/>
    <property type="evidence" value="ECO:0007669"/>
    <property type="project" value="UniProtKB-UniRule"/>
</dbReference>
<dbReference type="Gene3D" id="3.40.50.150">
    <property type="entry name" value="Vaccinia Virus protein VP39"/>
    <property type="match status" value="1"/>
</dbReference>
<dbReference type="PANTHER" id="PTHR23417:SF14">
    <property type="entry name" value="PENTACOTRIPEPTIDE-REPEAT REGION OF PRORP DOMAIN-CONTAINING PROTEIN"/>
    <property type="match status" value="1"/>
</dbReference>
<dbReference type="EMBL" id="LM655252">
    <property type="protein sequence ID" value="CDZ16517.1"/>
    <property type="molecule type" value="Genomic_DNA"/>
</dbReference>
<comment type="caution">
    <text evidence="7">Lacks conserved residue(s) required for the propagation of feature annotation.</text>
</comment>
<name>A0A078KET0_9GAMM</name>
<proteinExistence type="inferred from homology"/>
<evidence type="ECO:0000256" key="5">
    <source>
        <dbReference type="ARBA" id="ARBA00022691"/>
    </source>
</evidence>
<dbReference type="InterPro" id="IPR003358">
    <property type="entry name" value="tRNA_(Gua-N-7)_MeTrfase_Trmb"/>
</dbReference>
<dbReference type="AlphaFoldDB" id="A0A078KET0"/>
<dbReference type="Pfam" id="PF02390">
    <property type="entry name" value="Methyltransf_4"/>
    <property type="match status" value="1"/>
</dbReference>
<feature type="binding site" evidence="7">
    <location>
        <position position="135"/>
    </location>
    <ligand>
        <name>substrate</name>
    </ligand>
</feature>
<dbReference type="SUPFAM" id="SSF53335">
    <property type="entry name" value="S-adenosyl-L-methionine-dependent methyltransferases"/>
    <property type="match status" value="1"/>
</dbReference>
<sequence>MYKKKIISIKSYVLRCGKNITLLHKYIIKKKFNKFKLNINKYINFKQLFGFKKIVIDIGFGMGDSLINQAINNPNIIYIGIEVYLPGIIRIINILNKNNIKNVKIIIGDAVLILKKFFNNSIDNIQIFFPDPWPKIKHNKRRIIFLSGFIINIIRCLKKEGILHIVTDNKNYALKIINFLENTKLYYIKKKNISRPITKYEQISKKLGNKIWEMIFYKYIY</sequence>
<dbReference type="PROSITE" id="PS51625">
    <property type="entry name" value="SAM_MT_TRMB"/>
    <property type="match status" value="1"/>
</dbReference>
<reference evidence="9" key="1">
    <citation type="submission" date="2014-07" db="EMBL/GenBank/DDBJ databases">
        <authorList>
            <person name="Santos-Garcia D."/>
        </authorList>
    </citation>
    <scope>NUCLEOTIDE SEQUENCE [LARGE SCALE GENOMIC DNA]</scope>
</reference>
<feature type="binding site" evidence="7">
    <location>
        <position position="82"/>
    </location>
    <ligand>
        <name>S-adenosyl-L-methionine</name>
        <dbReference type="ChEBI" id="CHEBI:59789"/>
    </ligand>
</feature>
<keyword evidence="4 7" id="KW-0808">Transferase</keyword>
<dbReference type="InterPro" id="IPR029063">
    <property type="entry name" value="SAM-dependent_MTases_sf"/>
</dbReference>
<accession>A0A078KET0</accession>
<keyword evidence="6 7" id="KW-0819">tRNA processing</keyword>